<evidence type="ECO:0000313" key="3">
    <source>
        <dbReference type="Proteomes" id="UP001159363"/>
    </source>
</evidence>
<protein>
    <submittedName>
        <fullName evidence="2">Uncharacterized protein</fullName>
    </submittedName>
</protein>
<sequence length="632" mass="70998">MVVMRGGRRRHQSRLPPPLSRDGSPRRDGRRHSIVSAPTHVIATRLYTASNVSRRRLDASRSSLSGDALLHTCLRHVSHAPALSTTRETVACLLFAAVAQRLREQGTFAADRNDCGAPKRRRLLELEEAVLHLVEQIPSASTRTIARAMGAAPGVVWEVLHEQQLHLCHLQRLRSSGPADFAPRVDLDKWFLRHCTTRACSRDSFCPRMHVYSLGTVFSILETAMPGQTKTLIPRMFGDSSTDILSICGMEGTELSEWNDCIKHVPPPPHPFRQQTNLSNIENERVRFQPSVIWLCSRLLEATGTLSSTRESELLASESVCFEKSSRDVSCNSRKSATIAPKTPKGPRSRRIPAIKPLPGPERNQILDLYIRSLGKARERAMRWRVGWQTAFRHMLLDRVAIRCHVRLGSRSVARISTFPFCFTSFFKTSRHFLFTLRFSQDGIFCDTAVNKVKPSRDVFRYSQRERGVILQSNVWERLPAPLRGSERLCGPSVPAAESGSGSACACYPCKKKNEVWQVEVPREKGARKYVCGLAEGTGVRGFYRAQKSMTGNCGLRIRRGHIVNEDDDDDVLEDVWSGMMYEGGGGRTRDREEEHDDEWKGSSRGAERRGTQGSVCVCGQTVAPRGQERQR</sequence>
<dbReference type="PANTHER" id="PTHR47326:SF1">
    <property type="entry name" value="HTH PSQ-TYPE DOMAIN-CONTAINING PROTEIN"/>
    <property type="match status" value="1"/>
</dbReference>
<dbReference type="PANTHER" id="PTHR47326">
    <property type="entry name" value="TRANSPOSABLE ELEMENT TC3 TRANSPOSASE-LIKE PROTEIN"/>
    <property type="match status" value="1"/>
</dbReference>
<reference evidence="2 3" key="1">
    <citation type="submission" date="2023-02" db="EMBL/GenBank/DDBJ databases">
        <title>LHISI_Scaffold_Assembly.</title>
        <authorList>
            <person name="Stuart O.P."/>
            <person name="Cleave R."/>
            <person name="Magrath M.J.L."/>
            <person name="Mikheyev A.S."/>
        </authorList>
    </citation>
    <scope>NUCLEOTIDE SEQUENCE [LARGE SCALE GENOMIC DNA]</scope>
    <source>
        <strain evidence="2">Daus_M_001</strain>
        <tissue evidence="2">Leg muscle</tissue>
    </source>
</reference>
<evidence type="ECO:0000256" key="1">
    <source>
        <dbReference type="SAM" id="MobiDB-lite"/>
    </source>
</evidence>
<feature type="region of interest" description="Disordered" evidence="1">
    <location>
        <begin position="1"/>
        <end position="35"/>
    </location>
</feature>
<keyword evidence="3" id="KW-1185">Reference proteome</keyword>
<feature type="compositionally biased region" description="Basic and acidic residues" evidence="1">
    <location>
        <begin position="588"/>
        <end position="611"/>
    </location>
</feature>
<gene>
    <name evidence="2" type="ORF">PR048_030057</name>
</gene>
<accession>A0ABQ9GBS1</accession>
<dbReference type="Proteomes" id="UP001159363">
    <property type="component" value="Chromosome 13"/>
</dbReference>
<proteinExistence type="predicted"/>
<dbReference type="EMBL" id="JARBHB010000014">
    <property type="protein sequence ID" value="KAJ8868529.1"/>
    <property type="molecule type" value="Genomic_DNA"/>
</dbReference>
<name>A0ABQ9GBS1_9NEOP</name>
<evidence type="ECO:0000313" key="2">
    <source>
        <dbReference type="EMBL" id="KAJ8868529.1"/>
    </source>
</evidence>
<feature type="compositionally biased region" description="Basic residues" evidence="1">
    <location>
        <begin position="1"/>
        <end position="13"/>
    </location>
</feature>
<feature type="region of interest" description="Disordered" evidence="1">
    <location>
        <begin position="333"/>
        <end position="357"/>
    </location>
</feature>
<feature type="region of interest" description="Disordered" evidence="1">
    <location>
        <begin position="582"/>
        <end position="632"/>
    </location>
</feature>
<comment type="caution">
    <text evidence="2">The sequence shown here is derived from an EMBL/GenBank/DDBJ whole genome shotgun (WGS) entry which is preliminary data.</text>
</comment>
<organism evidence="2 3">
    <name type="scientific">Dryococelus australis</name>
    <dbReference type="NCBI Taxonomy" id="614101"/>
    <lineage>
        <taxon>Eukaryota</taxon>
        <taxon>Metazoa</taxon>
        <taxon>Ecdysozoa</taxon>
        <taxon>Arthropoda</taxon>
        <taxon>Hexapoda</taxon>
        <taxon>Insecta</taxon>
        <taxon>Pterygota</taxon>
        <taxon>Neoptera</taxon>
        <taxon>Polyneoptera</taxon>
        <taxon>Phasmatodea</taxon>
        <taxon>Verophasmatodea</taxon>
        <taxon>Anareolatae</taxon>
        <taxon>Phasmatidae</taxon>
        <taxon>Eurycanthinae</taxon>
        <taxon>Dryococelus</taxon>
    </lineage>
</organism>